<feature type="compositionally biased region" description="Low complexity" evidence="1">
    <location>
        <begin position="374"/>
        <end position="407"/>
    </location>
</feature>
<keyword evidence="4" id="KW-1185">Reference proteome</keyword>
<organism evidence="3 4">
    <name type="scientific">Austwickia chelonae NBRC 105200</name>
    <dbReference type="NCBI Taxonomy" id="1184607"/>
    <lineage>
        <taxon>Bacteria</taxon>
        <taxon>Bacillati</taxon>
        <taxon>Actinomycetota</taxon>
        <taxon>Actinomycetes</taxon>
        <taxon>Micrococcales</taxon>
        <taxon>Dermatophilaceae</taxon>
        <taxon>Austwickia</taxon>
    </lineage>
</organism>
<evidence type="ECO:0000256" key="1">
    <source>
        <dbReference type="SAM" id="MobiDB-lite"/>
    </source>
</evidence>
<dbReference type="Proteomes" id="UP000008495">
    <property type="component" value="Unassembled WGS sequence"/>
</dbReference>
<reference evidence="3 4" key="1">
    <citation type="submission" date="2012-08" db="EMBL/GenBank/DDBJ databases">
        <title>Whole genome shotgun sequence of Austwickia chelonae NBRC 105200.</title>
        <authorList>
            <person name="Yoshida I."/>
            <person name="Hosoyama A."/>
            <person name="Tsuchikane K."/>
            <person name="Katsumata H."/>
            <person name="Ando Y."/>
            <person name="Ohji S."/>
            <person name="Hamada M."/>
            <person name="Tamura T."/>
            <person name="Yamazoe A."/>
            <person name="Yamazaki S."/>
            <person name="Fujita N."/>
        </authorList>
    </citation>
    <scope>NUCLEOTIDE SEQUENCE [LARGE SCALE GENOMIC DNA]</scope>
    <source>
        <strain evidence="3 4">NBRC 105200</strain>
    </source>
</reference>
<accession>K6VRU3</accession>
<evidence type="ECO:0000256" key="2">
    <source>
        <dbReference type="SAM" id="Phobius"/>
    </source>
</evidence>
<dbReference type="PANTHER" id="PTHR37826">
    <property type="entry name" value="FLOTILLIN BAND_7_5 DOMAIN PROTEIN"/>
    <property type="match status" value="1"/>
</dbReference>
<evidence type="ECO:0000313" key="3">
    <source>
        <dbReference type="EMBL" id="GAB79474.1"/>
    </source>
</evidence>
<feature type="transmembrane region" description="Helical" evidence="2">
    <location>
        <begin position="340"/>
        <end position="359"/>
    </location>
</feature>
<feature type="region of interest" description="Disordered" evidence="1">
    <location>
        <begin position="362"/>
        <end position="462"/>
    </location>
</feature>
<keyword evidence="2" id="KW-1133">Transmembrane helix</keyword>
<dbReference type="AlphaFoldDB" id="K6VRU3"/>
<feature type="compositionally biased region" description="Polar residues" evidence="1">
    <location>
        <begin position="362"/>
        <end position="373"/>
    </location>
</feature>
<dbReference type="STRING" id="100225.SAMN05421595_2653"/>
<dbReference type="eggNOG" id="COG1996">
    <property type="taxonomic scope" value="Bacteria"/>
</dbReference>
<protein>
    <recommendedName>
        <fullName evidence="5">Replication restart DNA helicase PriA</fullName>
    </recommendedName>
</protein>
<name>K6VRU3_9MICO</name>
<dbReference type="RefSeq" id="WP_006504233.1">
    <property type="nucleotide sequence ID" value="NZ_BAGZ01000027.1"/>
</dbReference>
<dbReference type="PANTHER" id="PTHR37826:SF3">
    <property type="entry name" value="J DOMAIN-CONTAINING PROTEIN"/>
    <property type="match status" value="1"/>
</dbReference>
<keyword evidence="2" id="KW-0812">Transmembrane</keyword>
<evidence type="ECO:0008006" key="5">
    <source>
        <dbReference type="Google" id="ProtNLM"/>
    </source>
</evidence>
<keyword evidence="2" id="KW-0472">Membrane</keyword>
<feature type="compositionally biased region" description="Low complexity" evidence="1">
    <location>
        <begin position="448"/>
        <end position="462"/>
    </location>
</feature>
<feature type="compositionally biased region" description="Basic and acidic residues" evidence="1">
    <location>
        <begin position="425"/>
        <end position="437"/>
    </location>
</feature>
<comment type="caution">
    <text evidence="3">The sequence shown here is derived from an EMBL/GenBank/DDBJ whole genome shotgun (WGS) entry which is preliminary data.</text>
</comment>
<proteinExistence type="predicted"/>
<dbReference type="EMBL" id="BAGZ01000027">
    <property type="protein sequence ID" value="GAB79474.1"/>
    <property type="molecule type" value="Genomic_DNA"/>
</dbReference>
<sequence length="462" mass="51352">MTTTPAAHTYPCEACGAQIQYQAGSGSMQCSYCGTPQEVPTDEHYDGSIDEHDYEKWLNSADKARGFSGPHTVSCPRCAATTTTADISLPCPFCNAPIVLAQDPSEQIVPEGIIPFTLSKEQAVDSVRAWVKSRWFAPNAFKKVNSADRINGTYVPHWTYDAETSSSYTGERGDHYYVTEHYTDSDGKSQTRQVRRTHWTSVSGRVWRDFDDVLVIGCLQLSPKQIEKLSPWKLDGAQPFRQAYLAGSRTLRYDVEPEQGLATAKDRMAGVIAEDCRSDIGGDEQRLAWVRTSYSEVTFKLMLLPVWTAGYIYNGRTYTVYINAHTGEVIGDRPYSWRKITAAVVAAVLVLCLAFMAFMSNRGSSSTKPSPRNSYYSSKSWPSDRSSSYSSWRSSSTWSYSSTRMPSDSWSYSATRRPSPGWSPDLRDRPVRHDREAAVPAPDPRPTLPGTTPRGALPTAAP</sequence>
<gene>
    <name evidence="3" type="ORF">AUCHE_27_00040</name>
</gene>
<evidence type="ECO:0000313" key="4">
    <source>
        <dbReference type="Proteomes" id="UP000008495"/>
    </source>
</evidence>